<reference evidence="1 2" key="1">
    <citation type="submission" date="2017-09" db="EMBL/GenBank/DDBJ databases">
        <title>Genomics of the genus Arcobacter.</title>
        <authorList>
            <person name="Perez-Cataluna A."/>
            <person name="Figueras M.J."/>
            <person name="Salas-Masso N."/>
        </authorList>
    </citation>
    <scope>NUCLEOTIDE SEQUENCE [LARGE SCALE GENOMIC DNA]</scope>
    <source>
        <strain evidence="1 2">F156-34</strain>
    </source>
</reference>
<accession>A0A4V1M108</accession>
<protein>
    <recommendedName>
        <fullName evidence="3">Response regulatory domain-containing protein</fullName>
    </recommendedName>
</protein>
<evidence type="ECO:0000313" key="2">
    <source>
        <dbReference type="Proteomes" id="UP000289718"/>
    </source>
</evidence>
<evidence type="ECO:0008006" key="3">
    <source>
        <dbReference type="Google" id="ProtNLM"/>
    </source>
</evidence>
<dbReference type="Proteomes" id="UP000289718">
    <property type="component" value="Unassembled WGS sequence"/>
</dbReference>
<dbReference type="RefSeq" id="WP_164971035.1">
    <property type="nucleotide sequence ID" value="NZ_NXIE01000006.1"/>
</dbReference>
<sequence>MIYNNNSAEFEKFCSMIELYPINIIVDKASSYNDIIYLTKQNQYEKIFVDYDDIGKKIVNQILKKNPKQKIFLMNENFECPMEKDCYTCRKKYQKNIIIKPLCQNQLTKILSRKFTCESENLSHKEFTLEKIKKKVQQKYPYLTFDYCKDRDSFLSNNISTSALVYVTDLLNKHQIEFQVTHKNQILIN</sequence>
<keyword evidence="2" id="KW-1185">Reference proteome</keyword>
<organism evidence="1 2">
    <name type="scientific">Halarcobacter mediterraneus</name>
    <dbReference type="NCBI Taxonomy" id="2023153"/>
    <lineage>
        <taxon>Bacteria</taxon>
        <taxon>Pseudomonadati</taxon>
        <taxon>Campylobacterota</taxon>
        <taxon>Epsilonproteobacteria</taxon>
        <taxon>Campylobacterales</taxon>
        <taxon>Arcobacteraceae</taxon>
        <taxon>Halarcobacter</taxon>
    </lineage>
</organism>
<name>A0A4V1M108_9BACT</name>
<evidence type="ECO:0000313" key="1">
    <source>
        <dbReference type="EMBL" id="RXK11724.1"/>
    </source>
</evidence>
<proteinExistence type="predicted"/>
<dbReference type="EMBL" id="NXIE01000006">
    <property type="protein sequence ID" value="RXK11724.1"/>
    <property type="molecule type" value="Genomic_DNA"/>
</dbReference>
<gene>
    <name evidence="1" type="ORF">CP965_13225</name>
</gene>
<dbReference type="AlphaFoldDB" id="A0A4V1M108"/>
<comment type="caution">
    <text evidence="1">The sequence shown here is derived from an EMBL/GenBank/DDBJ whole genome shotgun (WGS) entry which is preliminary data.</text>
</comment>